<protein>
    <submittedName>
        <fullName evidence="2">Uncharacterized protein</fullName>
    </submittedName>
</protein>
<dbReference type="AlphaFoldDB" id="A0A1X2HHF9"/>
<keyword evidence="3" id="KW-1185">Reference proteome</keyword>
<keyword evidence="1" id="KW-1133">Transmembrane helix</keyword>
<evidence type="ECO:0000313" key="2">
    <source>
        <dbReference type="EMBL" id="ORY98507.1"/>
    </source>
</evidence>
<gene>
    <name evidence="2" type="ORF">BCR43DRAFT_195790</name>
</gene>
<proteinExistence type="predicted"/>
<keyword evidence="1" id="KW-0812">Transmembrane</keyword>
<dbReference type="EMBL" id="MCGN01000003">
    <property type="protein sequence ID" value="ORY98507.1"/>
    <property type="molecule type" value="Genomic_DNA"/>
</dbReference>
<name>A0A1X2HHF9_SYNRA</name>
<dbReference type="Proteomes" id="UP000242180">
    <property type="component" value="Unassembled WGS sequence"/>
</dbReference>
<dbReference type="InParanoid" id="A0A1X2HHF9"/>
<evidence type="ECO:0000256" key="1">
    <source>
        <dbReference type="SAM" id="Phobius"/>
    </source>
</evidence>
<comment type="caution">
    <text evidence="2">The sequence shown here is derived from an EMBL/GenBank/DDBJ whole genome shotgun (WGS) entry which is preliminary data.</text>
</comment>
<accession>A0A1X2HHF9</accession>
<reference evidence="2 3" key="1">
    <citation type="submission" date="2016-07" db="EMBL/GenBank/DDBJ databases">
        <title>Pervasive Adenine N6-methylation of Active Genes in Fungi.</title>
        <authorList>
            <consortium name="DOE Joint Genome Institute"/>
            <person name="Mondo S.J."/>
            <person name="Dannebaum R.O."/>
            <person name="Kuo R.C."/>
            <person name="Labutti K."/>
            <person name="Haridas S."/>
            <person name="Kuo A."/>
            <person name="Salamov A."/>
            <person name="Ahrendt S.R."/>
            <person name="Lipzen A."/>
            <person name="Sullivan W."/>
            <person name="Andreopoulos W.B."/>
            <person name="Clum A."/>
            <person name="Lindquist E."/>
            <person name="Daum C."/>
            <person name="Ramamoorthy G.K."/>
            <person name="Gryganskyi A."/>
            <person name="Culley D."/>
            <person name="Magnuson J.K."/>
            <person name="James T.Y."/>
            <person name="O'Malley M.A."/>
            <person name="Stajich J.E."/>
            <person name="Spatafora J.W."/>
            <person name="Visel A."/>
            <person name="Grigoriev I.V."/>
        </authorList>
    </citation>
    <scope>NUCLEOTIDE SEQUENCE [LARGE SCALE GENOMIC DNA]</scope>
    <source>
        <strain evidence="2 3">NRRL 2496</strain>
    </source>
</reference>
<evidence type="ECO:0000313" key="3">
    <source>
        <dbReference type="Proteomes" id="UP000242180"/>
    </source>
</evidence>
<organism evidence="2 3">
    <name type="scientific">Syncephalastrum racemosum</name>
    <name type="common">Filamentous fungus</name>
    <dbReference type="NCBI Taxonomy" id="13706"/>
    <lineage>
        <taxon>Eukaryota</taxon>
        <taxon>Fungi</taxon>
        <taxon>Fungi incertae sedis</taxon>
        <taxon>Mucoromycota</taxon>
        <taxon>Mucoromycotina</taxon>
        <taxon>Mucoromycetes</taxon>
        <taxon>Mucorales</taxon>
        <taxon>Syncephalastraceae</taxon>
        <taxon>Syncephalastrum</taxon>
    </lineage>
</organism>
<keyword evidence="1" id="KW-0472">Membrane</keyword>
<feature type="transmembrane region" description="Helical" evidence="1">
    <location>
        <begin position="18"/>
        <end position="36"/>
    </location>
</feature>
<sequence>MVCKQRPQTYANKKARLLYIWPPLHSSLLALGWLYAHRYFSGIGWIEEEVLTEHIHMSSYVPWITSCRTHSLSTFPTYEALLQTTEPSRVTETFDVQQA</sequence>